<feature type="region of interest" description="Disordered" evidence="1">
    <location>
        <begin position="1"/>
        <end position="24"/>
    </location>
</feature>
<evidence type="ECO:0000313" key="3">
    <source>
        <dbReference type="EMBL" id="SFL11874.1"/>
    </source>
</evidence>
<keyword evidence="4" id="KW-1185">Reference proteome</keyword>
<reference evidence="4" key="1">
    <citation type="submission" date="2016-10" db="EMBL/GenBank/DDBJ databases">
        <authorList>
            <person name="Varghese N."/>
            <person name="Submissions S."/>
        </authorList>
    </citation>
    <scope>NUCLEOTIDE SEQUENCE [LARGE SCALE GENOMIC DNA]</scope>
    <source>
        <strain evidence="4">BL36</strain>
    </source>
</reference>
<name>A0A1I4F1T3_9HYPH</name>
<dbReference type="PANTHER" id="PTHR30437">
    <property type="entry name" value="TRANSCRIPTION ELONGATION FACTOR GREA"/>
    <property type="match status" value="1"/>
</dbReference>
<dbReference type="GO" id="GO:0032784">
    <property type="term" value="P:regulation of DNA-templated transcription elongation"/>
    <property type="evidence" value="ECO:0007669"/>
    <property type="project" value="InterPro"/>
</dbReference>
<dbReference type="InterPro" id="IPR023459">
    <property type="entry name" value="Tscrpt_elong_fac_GreA/B_fam"/>
</dbReference>
<keyword evidence="3" id="KW-0648">Protein biosynthesis</keyword>
<dbReference type="GO" id="GO:0003677">
    <property type="term" value="F:DNA binding"/>
    <property type="evidence" value="ECO:0007669"/>
    <property type="project" value="InterPro"/>
</dbReference>
<protein>
    <submittedName>
        <fullName evidence="3">Transcription elongation factor, GreA/GreB family</fullName>
    </submittedName>
</protein>
<dbReference type="EMBL" id="FOTK01000001">
    <property type="protein sequence ID" value="SFL11874.1"/>
    <property type="molecule type" value="Genomic_DNA"/>
</dbReference>
<evidence type="ECO:0000313" key="4">
    <source>
        <dbReference type="Proteomes" id="UP000199048"/>
    </source>
</evidence>
<proteinExistence type="predicted"/>
<dbReference type="SUPFAM" id="SSF54534">
    <property type="entry name" value="FKBP-like"/>
    <property type="match status" value="1"/>
</dbReference>
<organism evidence="3 4">
    <name type="scientific">Methylobacterium pseudosasicola</name>
    <dbReference type="NCBI Taxonomy" id="582667"/>
    <lineage>
        <taxon>Bacteria</taxon>
        <taxon>Pseudomonadati</taxon>
        <taxon>Pseudomonadota</taxon>
        <taxon>Alphaproteobacteria</taxon>
        <taxon>Hyphomicrobiales</taxon>
        <taxon>Methylobacteriaceae</taxon>
        <taxon>Methylobacterium</taxon>
    </lineage>
</organism>
<feature type="domain" description="Transcription elongation factor GreA/GreB C-terminal" evidence="2">
    <location>
        <begin position="85"/>
        <end position="156"/>
    </location>
</feature>
<dbReference type="AlphaFoldDB" id="A0A1I4F1T3"/>
<dbReference type="Proteomes" id="UP000199048">
    <property type="component" value="Unassembled WGS sequence"/>
</dbReference>
<dbReference type="PANTHER" id="PTHR30437:SF6">
    <property type="entry name" value="TRANSCRIPTION ELONGATION FACTOR GREB"/>
    <property type="match status" value="1"/>
</dbReference>
<dbReference type="STRING" id="582667.SAMN05192568_100144"/>
<dbReference type="InterPro" id="IPR001437">
    <property type="entry name" value="Tscrpt_elong_fac_GreA/B_C"/>
</dbReference>
<dbReference type="OrthoDB" id="8537952at2"/>
<dbReference type="GO" id="GO:0006354">
    <property type="term" value="P:DNA-templated transcription elongation"/>
    <property type="evidence" value="ECO:0007669"/>
    <property type="project" value="TreeGrafter"/>
</dbReference>
<dbReference type="InterPro" id="IPR036953">
    <property type="entry name" value="GreA/GreB_C_sf"/>
</dbReference>
<dbReference type="Pfam" id="PF01272">
    <property type="entry name" value="GreA_GreB"/>
    <property type="match status" value="1"/>
</dbReference>
<dbReference type="RefSeq" id="WP_092036069.1">
    <property type="nucleotide sequence ID" value="NZ_FOTK01000001.1"/>
</dbReference>
<dbReference type="Gene3D" id="3.10.50.30">
    <property type="entry name" value="Transcription elongation factor, GreA/GreB, C-terminal domain"/>
    <property type="match status" value="1"/>
</dbReference>
<dbReference type="GO" id="GO:0070063">
    <property type="term" value="F:RNA polymerase binding"/>
    <property type="evidence" value="ECO:0007669"/>
    <property type="project" value="InterPro"/>
</dbReference>
<evidence type="ECO:0000256" key="1">
    <source>
        <dbReference type="SAM" id="MobiDB-lite"/>
    </source>
</evidence>
<keyword evidence="3" id="KW-0251">Elongation factor</keyword>
<dbReference type="GO" id="GO:0003746">
    <property type="term" value="F:translation elongation factor activity"/>
    <property type="evidence" value="ECO:0007669"/>
    <property type="project" value="UniProtKB-KW"/>
</dbReference>
<accession>A0A1I4F1T3</accession>
<dbReference type="NCBIfam" id="NF004973">
    <property type="entry name" value="PRK06342.1"/>
    <property type="match status" value="1"/>
</dbReference>
<sequence length="158" mass="17366">MSVAFVKEPEGGEAFENLPDRPISPHANFVTPEGLAQIEAEVARLERELSTLDHADKAEDSRIGRDLRYWLARKNTAQVVEPLSGDTVHFGSTVTILREDESSKETRQTFRIVGEDEADPHKGTISYVAPLARALTGKSVGDVVEVNGNEVEIVEIRA</sequence>
<dbReference type="PIRSF" id="PIRSF006092">
    <property type="entry name" value="GreA_GreB"/>
    <property type="match status" value="1"/>
</dbReference>
<evidence type="ECO:0000259" key="2">
    <source>
        <dbReference type="Pfam" id="PF01272"/>
    </source>
</evidence>
<gene>
    <name evidence="3" type="ORF">SAMN05192568_100144</name>
</gene>